<reference evidence="4" key="1">
    <citation type="submission" date="2011-12" db="EMBL/GenBank/DDBJ databases">
        <title>Complete sequence of Methanoregula formicicum SMSP.</title>
        <authorList>
            <person name="Lucas S."/>
            <person name="Han J."/>
            <person name="Lapidus A."/>
            <person name="Cheng J.-F."/>
            <person name="Goodwin L."/>
            <person name="Pitluck S."/>
            <person name="Peters L."/>
            <person name="Ovchinnikova G."/>
            <person name="Teshima H."/>
            <person name="Detter J.C."/>
            <person name="Han C."/>
            <person name="Tapia R."/>
            <person name="Land M."/>
            <person name="Hauser L."/>
            <person name="Kyrpides N."/>
            <person name="Ivanova N."/>
            <person name="Pagani I."/>
            <person name="Imachi H."/>
            <person name="Tamaki H."/>
            <person name="Sekiguchi Y."/>
            <person name="Kamagata Y."/>
            <person name="Cadillo-Quiroz H."/>
            <person name="Zinder S."/>
            <person name="Liu W.-T."/>
            <person name="Woyke T."/>
        </authorList>
    </citation>
    <scope>NUCLEOTIDE SEQUENCE [LARGE SCALE GENOMIC DNA]</scope>
    <source>
        <strain evidence="4">DSM 22288 / NBRC 105244 / SMSP</strain>
    </source>
</reference>
<evidence type="ECO:0000313" key="4">
    <source>
        <dbReference type="Proteomes" id="UP000010824"/>
    </source>
</evidence>
<feature type="transmembrane region" description="Helical" evidence="1">
    <location>
        <begin position="38"/>
        <end position="58"/>
    </location>
</feature>
<dbReference type="KEGG" id="mfo:Metfor_1442"/>
<gene>
    <name evidence="3" type="ordered locus">Metfor_1442</name>
</gene>
<dbReference type="GeneID" id="14307831"/>
<keyword evidence="4" id="KW-1185">Reference proteome</keyword>
<dbReference type="eggNOG" id="arCOG03442">
    <property type="taxonomic scope" value="Archaea"/>
</dbReference>
<dbReference type="RefSeq" id="WP_015285440.1">
    <property type="nucleotide sequence ID" value="NC_019943.1"/>
</dbReference>
<keyword evidence="1" id="KW-0472">Membrane</keyword>
<proteinExistence type="predicted"/>
<dbReference type="HOGENOM" id="CLU_1056055_0_0_2"/>
<dbReference type="AlphaFoldDB" id="L0HCL1"/>
<accession>L0HCL1</accession>
<evidence type="ECO:0000313" key="3">
    <source>
        <dbReference type="EMBL" id="AGB02477.1"/>
    </source>
</evidence>
<protein>
    <recommendedName>
        <fullName evidence="2">DUF7982 domain-containing protein</fullName>
    </recommendedName>
</protein>
<reference evidence="3 4" key="2">
    <citation type="journal article" date="2014" name="Genome Announc.">
        <title>Complete Genome Sequence of Methanoregula formicica SMSPT, a Mesophilic Hydrogenotrophic Methanogen Isolated from a Methanogenic Upflow Anaerobic Sludge Blanket Reactor.</title>
        <authorList>
            <person name="Yamamoto K."/>
            <person name="Tamaki H."/>
            <person name="Cadillo-Quiroz H."/>
            <person name="Imachi H."/>
            <person name="Kyrpides N."/>
            <person name="Woyke T."/>
            <person name="Goodwin L."/>
            <person name="Zinder S.H."/>
            <person name="Kamagata Y."/>
            <person name="Liu W.T."/>
        </authorList>
    </citation>
    <scope>NUCLEOTIDE SEQUENCE [LARGE SCALE GENOMIC DNA]</scope>
    <source>
        <strain evidence="4">DSM 22288 / NBRC 105244 / SMSP</strain>
    </source>
</reference>
<dbReference type="InterPro" id="IPR058288">
    <property type="entry name" value="DUF7982"/>
</dbReference>
<organism evidence="3 4">
    <name type="scientific">Methanoregula formicica (strain DSM 22288 / NBRC 105244 / SMSP)</name>
    <dbReference type="NCBI Taxonomy" id="593750"/>
    <lineage>
        <taxon>Archaea</taxon>
        <taxon>Methanobacteriati</taxon>
        <taxon>Methanobacteriota</taxon>
        <taxon>Stenosarchaea group</taxon>
        <taxon>Methanomicrobia</taxon>
        <taxon>Methanomicrobiales</taxon>
        <taxon>Methanoregulaceae</taxon>
        <taxon>Methanoregula</taxon>
    </lineage>
</organism>
<dbReference type="EMBL" id="CP003167">
    <property type="protein sequence ID" value="AGB02477.1"/>
    <property type="molecule type" value="Genomic_DNA"/>
</dbReference>
<dbReference type="STRING" id="593750.Metfor_1442"/>
<name>L0HCL1_METFS</name>
<feature type="domain" description="DUF7982" evidence="2">
    <location>
        <begin position="12"/>
        <end position="241"/>
    </location>
</feature>
<evidence type="ECO:0000259" key="2">
    <source>
        <dbReference type="Pfam" id="PF25939"/>
    </source>
</evidence>
<sequence length="259" mass="27402" precursor="true">MITFATINPRYKAALALVILAAVLVATAILTNRGDFTSAALVIAALACILTGIFFVTLSASDPLDLRYLSLLPVQGSISMARICADLGAQGNAHLIPGGRDGRDHPMLLVPAAEYTGMPLLTEPFVAGQDMAGILVEPASAPLLRLLRTQQHLAIPRDPAGLNNLVRELGVDVLEVAVQISSSEESGVITIVMEDYRLIDGCRAMVAESPKCCITSPCPVCSLFASVCAESTGKVVRVERCSPDMKKPDVTAIFTVLNE</sequence>
<dbReference type="OrthoDB" id="148221at2157"/>
<keyword evidence="1" id="KW-0812">Transmembrane</keyword>
<keyword evidence="1" id="KW-1133">Transmembrane helix</keyword>
<dbReference type="Proteomes" id="UP000010824">
    <property type="component" value="Chromosome"/>
</dbReference>
<dbReference type="InParanoid" id="L0HCL1"/>
<evidence type="ECO:0000256" key="1">
    <source>
        <dbReference type="SAM" id="Phobius"/>
    </source>
</evidence>
<dbReference type="Pfam" id="PF25939">
    <property type="entry name" value="DUF7982"/>
    <property type="match status" value="1"/>
</dbReference>